<evidence type="ECO:0000313" key="2">
    <source>
        <dbReference type="Proteomes" id="UP000093267"/>
    </source>
</evidence>
<reference evidence="1 2" key="1">
    <citation type="submission" date="2016-03" db="EMBL/GenBank/DDBJ databases">
        <title>Pediococcus and Lactobacillus from brewery environment - whole genome sequencing and assembly.</title>
        <authorList>
            <person name="Behr J."/>
            <person name="Geissler A.J."/>
            <person name="Vogel R.F."/>
        </authorList>
    </citation>
    <scope>NUCLEOTIDE SEQUENCE [LARGE SCALE GENOMIC DNA]</scope>
    <source>
        <strain evidence="1 2">TMW 1.1995</strain>
        <plasmid evidence="2">pl11995-7</plasmid>
    </source>
</reference>
<dbReference type="EMBL" id="CP014931">
    <property type="protein sequence ID" value="ANZ68728.1"/>
    <property type="molecule type" value="Genomic_DNA"/>
</dbReference>
<dbReference type="InterPro" id="IPR027417">
    <property type="entry name" value="P-loop_NTPase"/>
</dbReference>
<sequence>MIIKKLKVDDKTFPFDPQKTLITSKVNSVGKTSLLRMLLYSLGYKIPSTKGLNFNKMYFITEININKIDYEFFRHNDNLKINNITNKSSDVFSVKAQQIEILSILYTTDSLEILKNILGTHYFDQEKGWTLLNRGLVIGKIRFNIEELLTGFNSKELADTNNHLKNLIKEKNDYLKIKPLLELNRGFDPSTVTDRDIDIDVLHDRLRSNNIEIRKTKNRISQYKQVKNDNQHFIDLIDNLAIRIKTKTGIQVIKKNDIVGFNENQELILAQISRLNRYLNQLNDIKFNLNKKINSSMSLVKLDSQLDHFKASIHNLNITPESIELIVKDYNYEINHTKEQIKKSLYNLKVTEKIFFRVKKYASILGVEDMLDNNTTFLLTDNLKRYSGAKLHLLVFAYRLALLKEIQNTTGECIPLVIDSPMAGELDEDNLSKMFQLLNTEFSNNQIIIASIFDINKITPINKIITLDKGVLK</sequence>
<dbReference type="SUPFAM" id="SSF52540">
    <property type="entry name" value="P-loop containing nucleoside triphosphate hydrolases"/>
    <property type="match status" value="1"/>
</dbReference>
<keyword evidence="1" id="KW-0614">Plasmid</keyword>
<dbReference type="Proteomes" id="UP000093267">
    <property type="component" value="Plasmid pL11995-7"/>
</dbReference>
<dbReference type="Gene3D" id="3.40.50.300">
    <property type="entry name" value="P-loop containing nucleotide triphosphate hydrolases"/>
    <property type="match status" value="1"/>
</dbReference>
<keyword evidence="2" id="KW-1185">Reference proteome</keyword>
<protein>
    <recommendedName>
        <fullName evidence="3">Rad50/SbcC-type AAA domain-containing protein</fullName>
    </recommendedName>
</protein>
<evidence type="ECO:0008006" key="3">
    <source>
        <dbReference type="Google" id="ProtNLM"/>
    </source>
</evidence>
<dbReference type="AlphaFoldDB" id="A0A1B2J354"/>
<proteinExistence type="predicted"/>
<name>A0A1B2J354_9LACO</name>
<accession>A0A1B2J354</accession>
<gene>
    <name evidence="1" type="ORF">AYR63_16495</name>
</gene>
<dbReference type="OrthoDB" id="1550809at2"/>
<organism evidence="1 2">
    <name type="scientific">Secundilactobacillus paracollinoides</name>
    <dbReference type="NCBI Taxonomy" id="240427"/>
    <lineage>
        <taxon>Bacteria</taxon>
        <taxon>Bacillati</taxon>
        <taxon>Bacillota</taxon>
        <taxon>Bacilli</taxon>
        <taxon>Lactobacillales</taxon>
        <taxon>Lactobacillaceae</taxon>
        <taxon>Secundilactobacillus</taxon>
    </lineage>
</organism>
<geneLocation type="plasmid" evidence="2">
    <name>pl11995-7</name>
</geneLocation>
<evidence type="ECO:0000313" key="1">
    <source>
        <dbReference type="EMBL" id="ANZ68728.1"/>
    </source>
</evidence>
<dbReference type="RefSeq" id="WP_065937806.1">
    <property type="nucleotide sequence ID" value="NZ_CP014931.1"/>
</dbReference>